<accession>A0A1H4ASE1</accession>
<comment type="subcellular location">
    <subcellularLocation>
        <location evidence="1">Membrane</location>
    </subcellularLocation>
</comment>
<feature type="binding site" description="covalent" evidence="9">
    <location>
        <position position="60"/>
    </location>
    <ligand>
        <name>heme c</name>
        <dbReference type="ChEBI" id="CHEBI:61717"/>
    </ligand>
</feature>
<feature type="signal peptide" evidence="11">
    <location>
        <begin position="1"/>
        <end position="23"/>
    </location>
</feature>
<evidence type="ECO:0000313" key="13">
    <source>
        <dbReference type="EMBL" id="SEA38756.1"/>
    </source>
</evidence>
<protein>
    <recommendedName>
        <fullName evidence="2">Cytochrome c1</fullName>
    </recommendedName>
</protein>
<dbReference type="PANTHER" id="PTHR10266:SF3">
    <property type="entry name" value="CYTOCHROME C1, HEME PROTEIN, MITOCHONDRIAL"/>
    <property type="match status" value="1"/>
</dbReference>
<feature type="binding site" description="covalent" evidence="9">
    <location>
        <position position="211"/>
    </location>
    <ligand>
        <name>heme c</name>
        <dbReference type="ChEBI" id="CHEBI:61717"/>
    </ligand>
</feature>
<dbReference type="Gene3D" id="1.20.5.100">
    <property type="entry name" value="Cytochrome c1, transmembrane anchor, C-terminal"/>
    <property type="match status" value="1"/>
</dbReference>
<feature type="binding site" description="covalent" evidence="9">
    <location>
        <position position="63"/>
    </location>
    <ligand>
        <name>heme c</name>
        <dbReference type="ChEBI" id="CHEBI:61717"/>
    </ligand>
</feature>
<feature type="domain" description="Cytochrome c" evidence="12">
    <location>
        <begin position="47"/>
        <end position="186"/>
    </location>
</feature>
<dbReference type="PANTHER" id="PTHR10266">
    <property type="entry name" value="CYTOCHROME C1"/>
    <property type="match status" value="1"/>
</dbReference>
<feature type="binding site" description="covalent" evidence="9">
    <location>
        <position position="64"/>
    </location>
    <ligand>
        <name>heme c</name>
        <dbReference type="ChEBI" id="CHEBI:61717"/>
    </ligand>
</feature>
<keyword evidence="5 9" id="KW-0479">Metal-binding</keyword>
<dbReference type="RefSeq" id="WP_342741602.1">
    <property type="nucleotide sequence ID" value="NZ_FNQM01000004.1"/>
</dbReference>
<evidence type="ECO:0000256" key="3">
    <source>
        <dbReference type="ARBA" id="ARBA00022617"/>
    </source>
</evidence>
<evidence type="ECO:0000256" key="5">
    <source>
        <dbReference type="ARBA" id="ARBA00022723"/>
    </source>
</evidence>
<keyword evidence="8 10" id="KW-0472">Membrane</keyword>
<evidence type="ECO:0000313" key="14">
    <source>
        <dbReference type="Proteomes" id="UP000198703"/>
    </source>
</evidence>
<evidence type="ECO:0000256" key="9">
    <source>
        <dbReference type="PIRSR" id="PIRSR602326-1"/>
    </source>
</evidence>
<keyword evidence="4 10" id="KW-0812">Transmembrane</keyword>
<dbReference type="EMBL" id="FNQM01000004">
    <property type="protein sequence ID" value="SEA38756.1"/>
    <property type="molecule type" value="Genomic_DNA"/>
</dbReference>
<evidence type="ECO:0000256" key="8">
    <source>
        <dbReference type="ARBA" id="ARBA00023136"/>
    </source>
</evidence>
<evidence type="ECO:0000259" key="12">
    <source>
        <dbReference type="PROSITE" id="PS51007"/>
    </source>
</evidence>
<dbReference type="SUPFAM" id="SSF46626">
    <property type="entry name" value="Cytochrome c"/>
    <property type="match status" value="1"/>
</dbReference>
<evidence type="ECO:0000256" key="7">
    <source>
        <dbReference type="ARBA" id="ARBA00023004"/>
    </source>
</evidence>
<keyword evidence="11" id="KW-0732">Signal</keyword>
<comment type="cofactor">
    <cofactor evidence="9">
        <name>heme c</name>
        <dbReference type="ChEBI" id="CHEBI:61717"/>
    </cofactor>
    <text evidence="9">Binds 1 heme c group covalently per subunit.</text>
</comment>
<feature type="chain" id="PRO_5011536045" description="Cytochrome c1" evidence="11">
    <location>
        <begin position="24"/>
        <end position="286"/>
    </location>
</feature>
<dbReference type="AlphaFoldDB" id="A0A1H4ASE1"/>
<sequence length="286" mass="31344">MRTNRFILAAALAAAGLAGPVAAAEVETEITDKAFSFEGPFGVFDQAQLQRGYQIFNQVCASCHGMQYLAFRHLGAEDGPGFPEEQVKAFAEQHEFPREDDPEEMRPGAPFDHFPTPEYFGEGHPPDLSLIAKARAGFHGPIGTGINQLMKGTGGPEYIYSLMMGYHDTPECALDSDIGGYYNAAFAVGGYPEECLDEAGHRTVPGSWIAMPAQIYEGLVEYADGTPATADQYAEDISAFLMWAAEPKMMERKEAGLRNFIWLGVLAVLLYFVNKRIWKPVKGEDA</sequence>
<dbReference type="GO" id="GO:0016020">
    <property type="term" value="C:membrane"/>
    <property type="evidence" value="ECO:0007669"/>
    <property type="project" value="UniProtKB-SubCell"/>
</dbReference>
<organism evidence="13 14">
    <name type="scientific">Rubrimonas cliftonensis</name>
    <dbReference type="NCBI Taxonomy" id="89524"/>
    <lineage>
        <taxon>Bacteria</taxon>
        <taxon>Pseudomonadati</taxon>
        <taxon>Pseudomonadota</taxon>
        <taxon>Alphaproteobacteria</taxon>
        <taxon>Rhodobacterales</taxon>
        <taxon>Paracoccaceae</taxon>
        <taxon>Rubrimonas</taxon>
    </lineage>
</organism>
<evidence type="ECO:0000256" key="1">
    <source>
        <dbReference type="ARBA" id="ARBA00004370"/>
    </source>
</evidence>
<evidence type="ECO:0000256" key="2">
    <source>
        <dbReference type="ARBA" id="ARBA00016165"/>
    </source>
</evidence>
<dbReference type="GO" id="GO:0046872">
    <property type="term" value="F:metal ion binding"/>
    <property type="evidence" value="ECO:0007669"/>
    <property type="project" value="UniProtKB-KW"/>
</dbReference>
<proteinExistence type="predicted"/>
<keyword evidence="7 9" id="KW-0408">Iron</keyword>
<keyword evidence="14" id="KW-1185">Reference proteome</keyword>
<keyword evidence="3 9" id="KW-0349">Heme</keyword>
<name>A0A1H4ASE1_9RHOB</name>
<dbReference type="Gene3D" id="1.10.760.10">
    <property type="entry name" value="Cytochrome c-like domain"/>
    <property type="match status" value="1"/>
</dbReference>
<evidence type="ECO:0000256" key="4">
    <source>
        <dbReference type="ARBA" id="ARBA00022692"/>
    </source>
</evidence>
<evidence type="ECO:0000256" key="11">
    <source>
        <dbReference type="SAM" id="SignalP"/>
    </source>
</evidence>
<reference evidence="13 14" key="1">
    <citation type="submission" date="2016-10" db="EMBL/GenBank/DDBJ databases">
        <authorList>
            <person name="de Groot N.N."/>
        </authorList>
    </citation>
    <scope>NUCLEOTIDE SEQUENCE [LARGE SCALE GENOMIC DNA]</scope>
    <source>
        <strain evidence="13 14">DSM 15345</strain>
    </source>
</reference>
<dbReference type="PROSITE" id="PS51007">
    <property type="entry name" value="CYTC"/>
    <property type="match status" value="1"/>
</dbReference>
<dbReference type="PRINTS" id="PR00603">
    <property type="entry name" value="CYTOCHROMEC1"/>
</dbReference>
<dbReference type="GO" id="GO:0020037">
    <property type="term" value="F:heme binding"/>
    <property type="evidence" value="ECO:0007669"/>
    <property type="project" value="InterPro"/>
</dbReference>
<gene>
    <name evidence="13" type="ORF">SAMN05444370_104348</name>
</gene>
<evidence type="ECO:0000256" key="6">
    <source>
        <dbReference type="ARBA" id="ARBA00022989"/>
    </source>
</evidence>
<dbReference type="Proteomes" id="UP000198703">
    <property type="component" value="Unassembled WGS sequence"/>
</dbReference>
<dbReference type="InterPro" id="IPR009056">
    <property type="entry name" value="Cyt_c-like_dom"/>
</dbReference>
<dbReference type="GO" id="GO:0009055">
    <property type="term" value="F:electron transfer activity"/>
    <property type="evidence" value="ECO:0007669"/>
    <property type="project" value="InterPro"/>
</dbReference>
<dbReference type="STRING" id="89524.SAMN05444370_104348"/>
<evidence type="ECO:0000256" key="10">
    <source>
        <dbReference type="SAM" id="Phobius"/>
    </source>
</evidence>
<feature type="transmembrane region" description="Helical" evidence="10">
    <location>
        <begin position="255"/>
        <end position="273"/>
    </location>
</feature>
<dbReference type="InterPro" id="IPR036909">
    <property type="entry name" value="Cyt_c-like_dom_sf"/>
</dbReference>
<dbReference type="Pfam" id="PF02167">
    <property type="entry name" value="Cytochrom_C1"/>
    <property type="match status" value="1"/>
</dbReference>
<dbReference type="InterPro" id="IPR002326">
    <property type="entry name" value="Cyt_c1"/>
</dbReference>
<keyword evidence="6 10" id="KW-1133">Transmembrane helix</keyword>